<dbReference type="InterPro" id="IPR050430">
    <property type="entry name" value="Peptidase_S1"/>
</dbReference>
<protein>
    <submittedName>
        <fullName evidence="5">Serine protease</fullName>
    </submittedName>
</protein>
<dbReference type="InterPro" id="IPR043504">
    <property type="entry name" value="Peptidase_S1_PA_chymotrypsin"/>
</dbReference>
<evidence type="ECO:0000313" key="5">
    <source>
        <dbReference type="EMBL" id="GAA0554359.1"/>
    </source>
</evidence>
<evidence type="ECO:0000256" key="1">
    <source>
        <dbReference type="ARBA" id="ARBA00007664"/>
    </source>
</evidence>
<dbReference type="PROSITE" id="PS00134">
    <property type="entry name" value="TRYPSIN_HIS"/>
    <property type="match status" value="1"/>
</dbReference>
<accession>A0ABP3P1F3</accession>
<keyword evidence="5" id="KW-0645">Protease</keyword>
<dbReference type="InterPro" id="IPR001314">
    <property type="entry name" value="Peptidase_S1A"/>
</dbReference>
<evidence type="ECO:0000256" key="3">
    <source>
        <dbReference type="SAM" id="SignalP"/>
    </source>
</evidence>
<evidence type="ECO:0000313" key="6">
    <source>
        <dbReference type="Proteomes" id="UP001500729"/>
    </source>
</evidence>
<dbReference type="PANTHER" id="PTHR24276:SF98">
    <property type="entry name" value="FI18310P1-RELATED"/>
    <property type="match status" value="1"/>
</dbReference>
<dbReference type="Proteomes" id="UP001500729">
    <property type="component" value="Unassembled WGS sequence"/>
</dbReference>
<proteinExistence type="inferred from homology"/>
<dbReference type="PRINTS" id="PR00722">
    <property type="entry name" value="CHYMOTRYPSIN"/>
</dbReference>
<dbReference type="GO" id="GO:0008233">
    <property type="term" value="F:peptidase activity"/>
    <property type="evidence" value="ECO:0007669"/>
    <property type="project" value="UniProtKB-KW"/>
</dbReference>
<dbReference type="PANTHER" id="PTHR24276">
    <property type="entry name" value="POLYSERASE-RELATED"/>
    <property type="match status" value="1"/>
</dbReference>
<name>A0ABP3P1F3_SACER</name>
<keyword evidence="5" id="KW-0378">Hydrolase</keyword>
<keyword evidence="6" id="KW-1185">Reference proteome</keyword>
<dbReference type="SMART" id="SM00020">
    <property type="entry name" value="Tryp_SPc"/>
    <property type="match status" value="1"/>
</dbReference>
<dbReference type="InterPro" id="IPR018114">
    <property type="entry name" value="TRYPSIN_HIS"/>
</dbReference>
<feature type="chain" id="PRO_5046105961" evidence="3">
    <location>
        <begin position="28"/>
        <end position="263"/>
    </location>
</feature>
<dbReference type="CDD" id="cd00190">
    <property type="entry name" value="Tryp_SPc"/>
    <property type="match status" value="1"/>
</dbReference>
<comment type="similarity">
    <text evidence="1">Belongs to the peptidase S1 family.</text>
</comment>
<dbReference type="PROSITE" id="PS50240">
    <property type="entry name" value="TRYPSIN_DOM"/>
    <property type="match status" value="1"/>
</dbReference>
<comment type="caution">
    <text evidence="5">The sequence shown here is derived from an EMBL/GenBank/DDBJ whole genome shotgun (WGS) entry which is preliminary data.</text>
</comment>
<dbReference type="Gene3D" id="2.40.10.10">
    <property type="entry name" value="Trypsin-like serine proteases"/>
    <property type="match status" value="1"/>
</dbReference>
<evidence type="ECO:0000256" key="2">
    <source>
        <dbReference type="ARBA" id="ARBA00023157"/>
    </source>
</evidence>
<dbReference type="InterPro" id="IPR001254">
    <property type="entry name" value="Trypsin_dom"/>
</dbReference>
<organism evidence="5 6">
    <name type="scientific">Saccharopolyspora erythraea</name>
    <name type="common">Streptomyces erythraeus</name>
    <dbReference type="NCBI Taxonomy" id="1836"/>
    <lineage>
        <taxon>Bacteria</taxon>
        <taxon>Bacillati</taxon>
        <taxon>Actinomycetota</taxon>
        <taxon>Actinomycetes</taxon>
        <taxon>Pseudonocardiales</taxon>
        <taxon>Pseudonocardiaceae</taxon>
        <taxon>Saccharopolyspora</taxon>
    </lineage>
</organism>
<feature type="signal peptide" evidence="3">
    <location>
        <begin position="1"/>
        <end position="27"/>
    </location>
</feature>
<keyword evidence="2" id="KW-1015">Disulfide bond</keyword>
<dbReference type="EMBL" id="BAAAGS010000063">
    <property type="protein sequence ID" value="GAA0554359.1"/>
    <property type="molecule type" value="Genomic_DNA"/>
</dbReference>
<keyword evidence="3" id="KW-0732">Signal</keyword>
<reference evidence="6" key="1">
    <citation type="journal article" date="2019" name="Int. J. Syst. Evol. Microbiol.">
        <title>The Global Catalogue of Microorganisms (GCM) 10K type strain sequencing project: providing services to taxonomists for standard genome sequencing and annotation.</title>
        <authorList>
            <consortium name="The Broad Institute Genomics Platform"/>
            <consortium name="The Broad Institute Genome Sequencing Center for Infectious Disease"/>
            <person name="Wu L."/>
            <person name="Ma J."/>
        </authorList>
    </citation>
    <scope>NUCLEOTIDE SEQUENCE [LARGE SCALE GENOMIC DNA]</scope>
    <source>
        <strain evidence="6">JCM 10303</strain>
    </source>
</reference>
<evidence type="ECO:0000259" key="4">
    <source>
        <dbReference type="PROSITE" id="PS50240"/>
    </source>
</evidence>
<dbReference type="Pfam" id="PF00089">
    <property type="entry name" value="Trypsin"/>
    <property type="match status" value="1"/>
</dbReference>
<feature type="domain" description="Peptidase S1" evidence="4">
    <location>
        <begin position="39"/>
        <end position="262"/>
    </location>
</feature>
<gene>
    <name evidence="5" type="ORF">GCM10009533_60420</name>
</gene>
<dbReference type="SUPFAM" id="SSF50494">
    <property type="entry name" value="Trypsin-like serine proteases"/>
    <property type="match status" value="1"/>
</dbReference>
<sequence>MSKSSLVLGALAALAMGIGALPATANAAPAPQEGPGTLIVGGHDATEPYGWMASLQRQGQHSCGASLIDEEWVLTAAHCVQDATPADLGLRIGSPDHTAGGEQAGVTAVVVHPDYETKNPNGDIALLKLDHAVSQEPVEIAEASGPVGTESRIIGWGVTCPVRGCGAPPVQLQELDTKVVDDGQCSLSAVDEGTEICTGSSRPLTNACFGDSGGPQLEGTPGNWRLTGVTSRLGSLVPVCGTAPSIYTDATAYRGWINDVAGV</sequence>
<dbReference type="InterPro" id="IPR009003">
    <property type="entry name" value="Peptidase_S1_PA"/>
</dbReference>
<dbReference type="GO" id="GO:0006508">
    <property type="term" value="P:proteolysis"/>
    <property type="evidence" value="ECO:0007669"/>
    <property type="project" value="UniProtKB-KW"/>
</dbReference>